<dbReference type="AlphaFoldDB" id="A0ABD2YEL3"/>
<dbReference type="Proteomes" id="UP001630127">
    <property type="component" value="Unassembled WGS sequence"/>
</dbReference>
<protein>
    <recommendedName>
        <fullName evidence="1">F-box domain-containing protein</fullName>
    </recommendedName>
</protein>
<evidence type="ECO:0000313" key="2">
    <source>
        <dbReference type="EMBL" id="KAL3505842.1"/>
    </source>
</evidence>
<dbReference type="EMBL" id="JBJUIK010000013">
    <property type="protein sequence ID" value="KAL3505842.1"/>
    <property type="molecule type" value="Genomic_DNA"/>
</dbReference>
<dbReference type="Gene3D" id="1.20.1280.50">
    <property type="match status" value="1"/>
</dbReference>
<dbReference type="SMART" id="SM00256">
    <property type="entry name" value="FBOX"/>
    <property type="match status" value="1"/>
</dbReference>
<evidence type="ECO:0000313" key="3">
    <source>
        <dbReference type="Proteomes" id="UP001630127"/>
    </source>
</evidence>
<dbReference type="InterPro" id="IPR036047">
    <property type="entry name" value="F-box-like_dom_sf"/>
</dbReference>
<feature type="domain" description="F-box" evidence="1">
    <location>
        <begin position="39"/>
        <end position="86"/>
    </location>
</feature>
<dbReference type="InterPro" id="IPR017451">
    <property type="entry name" value="F-box-assoc_interact_dom"/>
</dbReference>
<dbReference type="SUPFAM" id="SSF81383">
    <property type="entry name" value="F-box domain"/>
    <property type="match status" value="1"/>
</dbReference>
<comment type="caution">
    <text evidence="2">The sequence shown here is derived from an EMBL/GenBank/DDBJ whole genome shotgun (WGS) entry which is preliminary data.</text>
</comment>
<reference evidence="2 3" key="1">
    <citation type="submission" date="2024-11" db="EMBL/GenBank/DDBJ databases">
        <title>A near-complete genome assembly of Cinchona calisaya.</title>
        <authorList>
            <person name="Lian D.C."/>
            <person name="Zhao X.W."/>
            <person name="Wei L."/>
        </authorList>
    </citation>
    <scope>NUCLEOTIDE SEQUENCE [LARGE SCALE GENOMIC DNA]</scope>
    <source>
        <tissue evidence="2">Nenye</tissue>
    </source>
</reference>
<dbReference type="InterPro" id="IPR001810">
    <property type="entry name" value="F-box_dom"/>
</dbReference>
<dbReference type="InterPro" id="IPR050796">
    <property type="entry name" value="SCF_F-box_component"/>
</dbReference>
<keyword evidence="3" id="KW-1185">Reference proteome</keyword>
<gene>
    <name evidence="2" type="ORF">ACH5RR_031224</name>
</gene>
<organism evidence="2 3">
    <name type="scientific">Cinchona calisaya</name>
    <dbReference type="NCBI Taxonomy" id="153742"/>
    <lineage>
        <taxon>Eukaryota</taxon>
        <taxon>Viridiplantae</taxon>
        <taxon>Streptophyta</taxon>
        <taxon>Embryophyta</taxon>
        <taxon>Tracheophyta</taxon>
        <taxon>Spermatophyta</taxon>
        <taxon>Magnoliopsida</taxon>
        <taxon>eudicotyledons</taxon>
        <taxon>Gunneridae</taxon>
        <taxon>Pentapetalae</taxon>
        <taxon>asterids</taxon>
        <taxon>lamiids</taxon>
        <taxon>Gentianales</taxon>
        <taxon>Rubiaceae</taxon>
        <taxon>Cinchonoideae</taxon>
        <taxon>Cinchoneae</taxon>
        <taxon>Cinchona</taxon>
    </lineage>
</organism>
<dbReference type="NCBIfam" id="TIGR01640">
    <property type="entry name" value="F_box_assoc_1"/>
    <property type="match status" value="1"/>
</dbReference>
<dbReference type="PANTHER" id="PTHR31672">
    <property type="entry name" value="BNACNNG10540D PROTEIN"/>
    <property type="match status" value="1"/>
</dbReference>
<dbReference type="PROSITE" id="PS50181">
    <property type="entry name" value="FBOX"/>
    <property type="match status" value="1"/>
</dbReference>
<sequence length="635" mass="73210">MTFRFFKRVQFKKGRKDSKVKGPWIRLQRFGLRRWKKGLKKLPEIPEVIISNILSRLPIKSLSRFKCINKHWNAMISSPNFTLSNCKSKAVLMSSKSDESSIEYTRFLFVDTDFDVETLQCNEKYDSIAGSCNGLLLLVKGSSFFLLNPSTRFCRKVLELEALKRDMFTALSGICYDGSTDDYKVVIALDYTNIHSPDNCEKGYTLLAGLREKRWKEVNFSYRADPKTSALLFNGFLHWKVICEDPCFLPRGANKIVRFDPKNDEFGELPMPQDWESSGETTILHGLGVIDPPVEETIKTELNFVLGLGVLDSCLCMAYWPYQWDGANYCEGNAKRFEPFSAYEKWTSCNDSDWVHVLIYNPETMTCKNVYAVFGGAIMHNSLLVESLASPIGYEWNDEQHQGLGKDIIWLDGPYSYTDSSEDEDWNEMLDDYTDFHIETLQWDEMFEFIAGSCNGLKEKRWKDVSFAYRAELNTNAILFNGFLHWKLISEDPGFMREGANKIVRFDPKKDEFQELPLPREWESIVEETVILGLGFIDPPTRFPQMHFALDEKGAIIHDSILFESLVSPIGYEWNDKQQGLGTNIIWPDGPYSYSDSSDDDRVWNEILQECSQDLKENETFDHPEDANEICFTSV</sequence>
<name>A0ABD2YEL3_9GENT</name>
<accession>A0ABD2YEL3</accession>
<proteinExistence type="predicted"/>
<dbReference type="PANTHER" id="PTHR31672:SF13">
    <property type="entry name" value="F-BOX PROTEIN CPR30-LIKE"/>
    <property type="match status" value="1"/>
</dbReference>
<dbReference type="Pfam" id="PF08268">
    <property type="entry name" value="FBA_3"/>
    <property type="match status" value="1"/>
</dbReference>
<dbReference type="CDD" id="cd22157">
    <property type="entry name" value="F-box_AtFBW1-like"/>
    <property type="match status" value="1"/>
</dbReference>
<dbReference type="InterPro" id="IPR013187">
    <property type="entry name" value="F-box-assoc_dom_typ3"/>
</dbReference>
<evidence type="ECO:0000259" key="1">
    <source>
        <dbReference type="PROSITE" id="PS50181"/>
    </source>
</evidence>